<proteinExistence type="predicted"/>
<dbReference type="InterPro" id="IPR008042">
    <property type="entry name" value="Retrotrans_Pao"/>
</dbReference>
<dbReference type="PANTHER" id="PTHR47331">
    <property type="entry name" value="PHD-TYPE DOMAIN-CONTAINING PROTEIN"/>
    <property type="match status" value="1"/>
</dbReference>
<sequence>MCRNGTSWDDPLPKELQPRWEHWKADLVNLERINIPHCYVPVNFGKVIKRELHHFSDTSNSGYGQCSYLRFTNEEGNIHCALVIGKSRVAPIKVTTISRLELTAAVISVGMSNMLKQELDYADIEEHFWTDFQVVLGYINNEARRFHTFVANRVKKIHLSTTPQQWRYVPTNENPADHASRGLNAGEIIVSNWLTGPRFLWKKDIPPVADIDTALTNGDPEVRQAQTLNAETKEVSLSDCLSKLSSWSGAVQAVARLIRRAKGDKSYNQGGVLKVGGRLCDASLPSSVKHPVIIPKGHHLTKMIISQCHENVKHQEKGLTVNEIRSQGYRFQK</sequence>
<keyword evidence="2" id="KW-1185">Reference proteome</keyword>
<organism evidence="1 2">
    <name type="scientific">Labeo rohita</name>
    <name type="common">Indian major carp</name>
    <name type="synonym">Cyprinus rohita</name>
    <dbReference type="NCBI Taxonomy" id="84645"/>
    <lineage>
        <taxon>Eukaryota</taxon>
        <taxon>Metazoa</taxon>
        <taxon>Chordata</taxon>
        <taxon>Craniata</taxon>
        <taxon>Vertebrata</taxon>
        <taxon>Euteleostomi</taxon>
        <taxon>Actinopterygii</taxon>
        <taxon>Neopterygii</taxon>
        <taxon>Teleostei</taxon>
        <taxon>Ostariophysi</taxon>
        <taxon>Cypriniformes</taxon>
        <taxon>Cyprinidae</taxon>
        <taxon>Labeoninae</taxon>
        <taxon>Labeonini</taxon>
        <taxon>Labeo</taxon>
    </lineage>
</organism>
<comment type="caution">
    <text evidence="1">The sequence shown here is derived from an EMBL/GenBank/DDBJ whole genome shotgun (WGS) entry which is preliminary data.</text>
</comment>
<name>A0ABQ8LAA3_LABRO</name>
<dbReference type="Pfam" id="PF05380">
    <property type="entry name" value="Peptidase_A17"/>
    <property type="match status" value="1"/>
</dbReference>
<dbReference type="EMBL" id="JACTAM010001147">
    <property type="protein sequence ID" value="KAI2646573.1"/>
    <property type="molecule type" value="Genomic_DNA"/>
</dbReference>
<dbReference type="Proteomes" id="UP000830375">
    <property type="component" value="Unassembled WGS sequence"/>
</dbReference>
<reference evidence="1 2" key="1">
    <citation type="submission" date="2022-01" db="EMBL/GenBank/DDBJ databases">
        <title>A high-quality chromosome-level genome assembly of rohu carp, Labeo rohita.</title>
        <authorList>
            <person name="Arick M.A. II"/>
            <person name="Hsu C.-Y."/>
            <person name="Magbanua Z."/>
            <person name="Pechanova O."/>
            <person name="Grover C."/>
            <person name="Miller E."/>
            <person name="Thrash A."/>
            <person name="Ezzel L."/>
            <person name="Alam S."/>
            <person name="Benzie J."/>
            <person name="Hamilton M."/>
            <person name="Karsi A."/>
            <person name="Lawrence M.L."/>
            <person name="Peterson D.G."/>
        </authorList>
    </citation>
    <scope>NUCLEOTIDE SEQUENCE [LARGE SCALE GENOMIC DNA]</scope>
    <source>
        <strain evidence="2">BAU-BD-2019</strain>
        <tissue evidence="1">Blood</tissue>
    </source>
</reference>
<gene>
    <name evidence="1" type="ORF">H4Q32_027408</name>
</gene>
<protein>
    <submittedName>
        <fullName evidence="1">6-phospho-beta-galactosidase</fullName>
    </submittedName>
</protein>
<evidence type="ECO:0000313" key="2">
    <source>
        <dbReference type="Proteomes" id="UP000830375"/>
    </source>
</evidence>
<dbReference type="PANTHER" id="PTHR47331:SF5">
    <property type="entry name" value="RIBONUCLEASE H"/>
    <property type="match status" value="1"/>
</dbReference>
<evidence type="ECO:0000313" key="1">
    <source>
        <dbReference type="EMBL" id="KAI2646573.1"/>
    </source>
</evidence>
<accession>A0ABQ8LAA3</accession>